<name>A0A455UDM3_9GAMM</name>
<dbReference type="Proteomes" id="UP000320231">
    <property type="component" value="Chromosome"/>
</dbReference>
<organism evidence="1 2">
    <name type="scientific">Vreelandella sulfidaeris</name>
    <dbReference type="NCBI Taxonomy" id="115553"/>
    <lineage>
        <taxon>Bacteria</taxon>
        <taxon>Pseudomonadati</taxon>
        <taxon>Pseudomonadota</taxon>
        <taxon>Gammaproteobacteria</taxon>
        <taxon>Oceanospirillales</taxon>
        <taxon>Halomonadaceae</taxon>
        <taxon>Vreelandella</taxon>
    </lineage>
</organism>
<dbReference type="AlphaFoldDB" id="A0A455UDM3"/>
<protein>
    <submittedName>
        <fullName evidence="1">Uncharacterized protein</fullName>
    </submittedName>
</protein>
<reference evidence="1 2" key="1">
    <citation type="journal article" date="2019" name="Microbiol. Resour. Announc.">
        <title>Complete Genome Sequence of Halomonas sulfidaeris Strain Esulfide1 Isolated from a Metal Sulfide Rock at a Depth of 2,200 Meters, Obtained Using Nanopore Sequencing.</title>
        <authorList>
            <person name="Saito M."/>
            <person name="Nishigata A."/>
            <person name="Galipon J."/>
            <person name="Arakawa K."/>
        </authorList>
    </citation>
    <scope>NUCLEOTIDE SEQUENCE [LARGE SCALE GENOMIC DNA]</scope>
    <source>
        <strain evidence="1 2">ATCC BAA-803</strain>
    </source>
</reference>
<sequence length="114" mass="12899">MPLLKLVSFGTCIDAREDACLKGVAGLSHLETEKLEKVLKQIQETPKVKYLAAFSEIISHSVIHEWHPGLSIEFADALFDAVPKSHFERLARWISKAHDHRNGWPDLTLIKMVV</sequence>
<evidence type="ECO:0000313" key="1">
    <source>
        <dbReference type="EMBL" id="BBI63403.1"/>
    </source>
</evidence>
<evidence type="ECO:0000313" key="2">
    <source>
        <dbReference type="Proteomes" id="UP000320231"/>
    </source>
</evidence>
<proteinExistence type="predicted"/>
<dbReference type="KEGG" id="hsr:HSBAA_47090"/>
<dbReference type="EMBL" id="AP019514">
    <property type="protein sequence ID" value="BBI63403.1"/>
    <property type="molecule type" value="Genomic_DNA"/>
</dbReference>
<accession>A0A455UDM3</accession>
<gene>
    <name evidence="1" type="ORF">HSBAA_47090</name>
</gene>